<dbReference type="AlphaFoldDB" id="A0A8S4EL47"/>
<reference evidence="1" key="1">
    <citation type="submission" date="2020-11" db="EMBL/GenBank/DDBJ databases">
        <authorList>
            <person name="Whiteford S."/>
        </authorList>
    </citation>
    <scope>NUCLEOTIDE SEQUENCE</scope>
</reference>
<evidence type="ECO:0000313" key="1">
    <source>
        <dbReference type="EMBL" id="CAG9116288.1"/>
    </source>
</evidence>
<evidence type="ECO:0000313" key="2">
    <source>
        <dbReference type="Proteomes" id="UP000653454"/>
    </source>
</evidence>
<proteinExistence type="predicted"/>
<keyword evidence="2" id="KW-1185">Reference proteome</keyword>
<comment type="caution">
    <text evidence="1">The sequence shown here is derived from an EMBL/GenBank/DDBJ whole genome shotgun (WGS) entry which is preliminary data.</text>
</comment>
<gene>
    <name evidence="1" type="ORF">PLXY2_LOCUS5914</name>
</gene>
<organism evidence="1 2">
    <name type="scientific">Plutella xylostella</name>
    <name type="common">Diamondback moth</name>
    <name type="synonym">Plutella maculipennis</name>
    <dbReference type="NCBI Taxonomy" id="51655"/>
    <lineage>
        <taxon>Eukaryota</taxon>
        <taxon>Metazoa</taxon>
        <taxon>Ecdysozoa</taxon>
        <taxon>Arthropoda</taxon>
        <taxon>Hexapoda</taxon>
        <taxon>Insecta</taxon>
        <taxon>Pterygota</taxon>
        <taxon>Neoptera</taxon>
        <taxon>Endopterygota</taxon>
        <taxon>Lepidoptera</taxon>
        <taxon>Glossata</taxon>
        <taxon>Ditrysia</taxon>
        <taxon>Yponomeutoidea</taxon>
        <taxon>Plutellidae</taxon>
        <taxon>Plutella</taxon>
    </lineage>
</organism>
<dbReference type="Proteomes" id="UP000653454">
    <property type="component" value="Unassembled WGS sequence"/>
</dbReference>
<accession>A0A8S4EL47</accession>
<sequence>MRRKLAMVLLVYTRECTTRRDAAEMWAGLSQVRAARADEQEEEELMRKRLCRECTTRRDAAEMWAGLSQVRAARADEQEEELMRKRLW</sequence>
<dbReference type="EMBL" id="CAJHNJ030000018">
    <property type="protein sequence ID" value="CAG9116288.1"/>
    <property type="molecule type" value="Genomic_DNA"/>
</dbReference>
<name>A0A8S4EL47_PLUXY</name>
<protein>
    <submittedName>
        <fullName evidence="1">(diamondback moth) hypothetical protein</fullName>
    </submittedName>
</protein>